<name>A0A6J6H9B4_9ZZZZ</name>
<dbReference type="AlphaFoldDB" id="A0A6J6H9B4"/>
<dbReference type="EMBL" id="CAEZUW010000006">
    <property type="protein sequence ID" value="CAB4605348.1"/>
    <property type="molecule type" value="Genomic_DNA"/>
</dbReference>
<reference evidence="1" key="1">
    <citation type="submission" date="2020-05" db="EMBL/GenBank/DDBJ databases">
        <authorList>
            <person name="Chiriac C."/>
            <person name="Salcher M."/>
            <person name="Ghai R."/>
            <person name="Kavagutti S V."/>
        </authorList>
    </citation>
    <scope>NUCLEOTIDE SEQUENCE</scope>
</reference>
<gene>
    <name evidence="1" type="ORF">UFOPK1855_00081</name>
</gene>
<organism evidence="1">
    <name type="scientific">freshwater metagenome</name>
    <dbReference type="NCBI Taxonomy" id="449393"/>
    <lineage>
        <taxon>unclassified sequences</taxon>
        <taxon>metagenomes</taxon>
        <taxon>ecological metagenomes</taxon>
    </lineage>
</organism>
<protein>
    <submittedName>
        <fullName evidence="1">Unannotated protein</fullName>
    </submittedName>
</protein>
<sequence>MTNLRLRKPRASKRLNRIGLAIALVLAVGFGAVRFFGFGQPMLLVASKTIVAGDLLTADNTSLEPADLLGEQTPYLSQLAPPESFATATIAVGELVPKRLLADNSVATMVSITLELSGPLSSTVVEGRQADLWSAGGNNFDSPASPRMLAAQVIVRSIVTSTALSKTTTTVELAINPEYLDSVLAAQAAKQYLTLVAVA</sequence>
<proteinExistence type="predicted"/>
<evidence type="ECO:0000313" key="1">
    <source>
        <dbReference type="EMBL" id="CAB4605348.1"/>
    </source>
</evidence>
<accession>A0A6J6H9B4</accession>